<feature type="transmembrane region" description="Helical" evidence="1">
    <location>
        <begin position="75"/>
        <end position="99"/>
    </location>
</feature>
<accession>A0A1T4Z5L3</accession>
<reference evidence="3" key="1">
    <citation type="submission" date="2017-02" db="EMBL/GenBank/DDBJ databases">
        <authorList>
            <person name="Varghese N."/>
            <person name="Submissions S."/>
        </authorList>
    </citation>
    <scope>NUCLEOTIDE SEQUENCE [LARGE SCALE GENOMIC DNA]</scope>
    <source>
        <strain evidence="3">9H-4</strain>
    </source>
</reference>
<feature type="transmembrane region" description="Helical" evidence="1">
    <location>
        <begin position="43"/>
        <end position="63"/>
    </location>
</feature>
<organism evidence="2 3">
    <name type="scientific">Aeromicrobium choanae</name>
    <dbReference type="NCBI Taxonomy" id="1736691"/>
    <lineage>
        <taxon>Bacteria</taxon>
        <taxon>Bacillati</taxon>
        <taxon>Actinomycetota</taxon>
        <taxon>Actinomycetes</taxon>
        <taxon>Propionibacteriales</taxon>
        <taxon>Nocardioidaceae</taxon>
        <taxon>Aeromicrobium</taxon>
    </lineage>
</organism>
<dbReference type="AlphaFoldDB" id="A0A1T4Z5L3"/>
<proteinExistence type="predicted"/>
<evidence type="ECO:0000313" key="3">
    <source>
        <dbReference type="Proteomes" id="UP000191040"/>
    </source>
</evidence>
<dbReference type="RefSeq" id="WP_078700477.1">
    <property type="nucleotide sequence ID" value="NZ_LT796768.1"/>
</dbReference>
<protein>
    <submittedName>
        <fullName evidence="2">Uncharacterized protein</fullName>
    </submittedName>
</protein>
<dbReference type="EMBL" id="LT796768">
    <property type="protein sequence ID" value="SKB09163.1"/>
    <property type="molecule type" value="Genomic_DNA"/>
</dbReference>
<evidence type="ECO:0000256" key="1">
    <source>
        <dbReference type="SAM" id="Phobius"/>
    </source>
</evidence>
<evidence type="ECO:0000313" key="2">
    <source>
        <dbReference type="EMBL" id="SKB09163.1"/>
    </source>
</evidence>
<dbReference type="OrthoDB" id="9907509at2"/>
<name>A0A1T4Z5L3_9ACTN</name>
<keyword evidence="3" id="KW-1185">Reference proteome</keyword>
<sequence>MEQYSPTERRGYRRFAVAGILFLLALGLFPATAAVLDDTAENLILPLFIAVMVVAGMLMWALVPGVSSRPHSRARLVGIGALVGLVAAGIAIAVFFALLNGYSGA</sequence>
<gene>
    <name evidence="2" type="ORF">SAMN06295964_2514</name>
</gene>
<dbReference type="STRING" id="1736691.SAMN06295964_2514"/>
<keyword evidence="1" id="KW-1133">Transmembrane helix</keyword>
<keyword evidence="1" id="KW-0812">Transmembrane</keyword>
<dbReference type="Proteomes" id="UP000191040">
    <property type="component" value="Chromosome I"/>
</dbReference>
<keyword evidence="1" id="KW-0472">Membrane</keyword>